<evidence type="ECO:0000313" key="3">
    <source>
        <dbReference type="Proteomes" id="UP000185478"/>
    </source>
</evidence>
<keyword evidence="3" id="KW-1185">Reference proteome</keyword>
<dbReference type="EMBL" id="CP009245">
    <property type="protein sequence ID" value="APT85146.1"/>
    <property type="molecule type" value="Genomic_DNA"/>
</dbReference>
<feature type="compositionally biased region" description="Basic and acidic residues" evidence="1">
    <location>
        <begin position="210"/>
        <end position="239"/>
    </location>
</feature>
<reference evidence="2 3" key="1">
    <citation type="submission" date="2014-08" db="EMBL/GenBank/DDBJ databases">
        <title>Complete genome sequence of Corynebacterium aquilae S-613T(T) (=DSM 44791(T)), isolated from the choana of a healthy golden eagle.</title>
        <authorList>
            <person name="Ruckert C."/>
            <person name="Albersmeier A."/>
            <person name="Winkler A."/>
            <person name="Kalinowski J."/>
        </authorList>
    </citation>
    <scope>NUCLEOTIDE SEQUENCE [LARGE SCALE GENOMIC DNA]</scope>
    <source>
        <strain evidence="2 3">S-613</strain>
    </source>
</reference>
<feature type="region of interest" description="Disordered" evidence="1">
    <location>
        <begin position="97"/>
        <end position="124"/>
    </location>
</feature>
<feature type="compositionally biased region" description="Basic and acidic residues" evidence="1">
    <location>
        <begin position="191"/>
        <end position="201"/>
    </location>
</feature>
<feature type="region of interest" description="Disordered" evidence="1">
    <location>
        <begin position="40"/>
        <end position="64"/>
    </location>
</feature>
<feature type="compositionally biased region" description="Basic and acidic residues" evidence="1">
    <location>
        <begin position="108"/>
        <end position="124"/>
    </location>
</feature>
<dbReference type="KEGG" id="caqu:CAQU_08745"/>
<name>A0A1L7CH31_9CORY</name>
<proteinExistence type="predicted"/>
<feature type="region of interest" description="Disordered" evidence="1">
    <location>
        <begin position="155"/>
        <end position="239"/>
    </location>
</feature>
<protein>
    <submittedName>
        <fullName evidence="2">Uncharacterized protein</fullName>
    </submittedName>
</protein>
<accession>A0A1L7CH31</accession>
<gene>
    <name evidence="2" type="ORF">CAQU_08745</name>
</gene>
<dbReference type="Proteomes" id="UP000185478">
    <property type="component" value="Chromosome"/>
</dbReference>
<sequence length="239" mass="26996">MNLAGATVAELSAFVDMVRNITGDDNTALTFDAERGQLTFTTSAHHKAPQRPTPRASNRPAEDTPVDVVSKMMRDFAATRGEAMLVERAERALRGFIDDVTGGNTPNARKDPTTPTRETDTSRFIDEDIDTGEYKPPAQHNPFVPANDEELAKKLKESRHNQEEETEDSFGDSWFNTPPEKRFRNGFSDPTRSREQDRRDPFTPNSGKHSSPEDHPFESHIDRDEDTPKNNDPREQEDK</sequence>
<evidence type="ECO:0000256" key="1">
    <source>
        <dbReference type="SAM" id="MobiDB-lite"/>
    </source>
</evidence>
<dbReference type="AlphaFoldDB" id="A0A1L7CH31"/>
<organism evidence="2 3">
    <name type="scientific">Corynebacterium aquilae DSM 44791</name>
    <dbReference type="NCBI Taxonomy" id="1431546"/>
    <lineage>
        <taxon>Bacteria</taxon>
        <taxon>Bacillati</taxon>
        <taxon>Actinomycetota</taxon>
        <taxon>Actinomycetes</taxon>
        <taxon>Mycobacteriales</taxon>
        <taxon>Corynebacteriaceae</taxon>
        <taxon>Corynebacterium</taxon>
    </lineage>
</organism>
<evidence type="ECO:0000313" key="2">
    <source>
        <dbReference type="EMBL" id="APT85146.1"/>
    </source>
</evidence>